<evidence type="ECO:0000256" key="1">
    <source>
        <dbReference type="SAM" id="MobiDB-lite"/>
    </source>
</evidence>
<sequence>MEEKVSARNEKISTLVHESSTISHNGSARPGSELDCRSGIPLSKREDLKQAFTAQNLEMPGAGAPLALTKKIQHVAVQQSQPFHVSQAQTITPPQPSSLPANIVPVHIVSDDGNVKIAAKKGRFTIIEAPIKKEQQAGLIATGIHVPVASKNQQLTQQQIVQLPSQQHAQHHGLAQKNDLLMIQAQSASIVTPQPQIVKVTSASIIEQPSHNGNGTLPNTLIQQGLPVQQQQVLNMQRSVEIGNVNRNDTITDPLIPVPERKGRFIVTKAADSNPALHVRANSFGATQDQINHLRTTNVQQKQTSRINNQLSINSGSHQMAPSRHGSDGHPTTSTSGGYMNKGLPPPVPKVPKVSAVDRINASVTSGGISKGGLSSAVPGGMGKMFHFLDQLKLEVVEADKMIKTLQNDVKFLRGKNKELEARCNESEIRYMEEKASREESDAKIRSLKKRLKEMKEQKETKSQVTMTSSATSIPMPPIMHHGESGVLITESQPFEFSMANGKKVEGRNKVSTTQEAQKRVPSKSQFVRGVGLKAVAATERSTSEPLLNLTSIGIGGTSTNGLSTSSPSEMPMEDAFSDLSASIENAFDSLATF</sequence>
<feature type="compositionally biased region" description="Polar residues" evidence="1">
    <location>
        <begin position="463"/>
        <end position="473"/>
    </location>
</feature>
<evidence type="ECO:0000313" key="2">
    <source>
        <dbReference type="EMBL" id="CAE0458955.1"/>
    </source>
</evidence>
<name>A0A7S3V5T1_9STRA</name>
<feature type="region of interest" description="Disordered" evidence="1">
    <location>
        <begin position="453"/>
        <end position="479"/>
    </location>
</feature>
<accession>A0A7S3V5T1</accession>
<proteinExistence type="predicted"/>
<feature type="compositionally biased region" description="Basic and acidic residues" evidence="1">
    <location>
        <begin position="1"/>
        <end position="11"/>
    </location>
</feature>
<organism evidence="2">
    <name type="scientific">Chaetoceros debilis</name>
    <dbReference type="NCBI Taxonomy" id="122233"/>
    <lineage>
        <taxon>Eukaryota</taxon>
        <taxon>Sar</taxon>
        <taxon>Stramenopiles</taxon>
        <taxon>Ochrophyta</taxon>
        <taxon>Bacillariophyta</taxon>
        <taxon>Coscinodiscophyceae</taxon>
        <taxon>Chaetocerotophycidae</taxon>
        <taxon>Chaetocerotales</taxon>
        <taxon>Chaetocerotaceae</taxon>
        <taxon>Chaetoceros</taxon>
    </lineage>
</organism>
<protein>
    <submittedName>
        <fullName evidence="2">Uncharacterized protein</fullName>
    </submittedName>
</protein>
<gene>
    <name evidence="2" type="ORF">CDEB00056_LOCUS3796</name>
</gene>
<dbReference type="EMBL" id="HBIO01005374">
    <property type="protein sequence ID" value="CAE0458955.1"/>
    <property type="molecule type" value="Transcribed_RNA"/>
</dbReference>
<feature type="region of interest" description="Disordered" evidence="1">
    <location>
        <begin position="1"/>
        <end position="39"/>
    </location>
</feature>
<feature type="compositionally biased region" description="Polar residues" evidence="1">
    <location>
        <begin position="16"/>
        <end position="26"/>
    </location>
</feature>
<feature type="region of interest" description="Disordered" evidence="1">
    <location>
        <begin position="313"/>
        <end position="350"/>
    </location>
</feature>
<reference evidence="2" key="1">
    <citation type="submission" date="2021-01" db="EMBL/GenBank/DDBJ databases">
        <authorList>
            <person name="Corre E."/>
            <person name="Pelletier E."/>
            <person name="Niang G."/>
            <person name="Scheremetjew M."/>
            <person name="Finn R."/>
            <person name="Kale V."/>
            <person name="Holt S."/>
            <person name="Cochrane G."/>
            <person name="Meng A."/>
            <person name="Brown T."/>
            <person name="Cohen L."/>
        </authorList>
    </citation>
    <scope>NUCLEOTIDE SEQUENCE</scope>
    <source>
        <strain evidence="2">MM31A-1</strain>
    </source>
</reference>
<dbReference type="AlphaFoldDB" id="A0A7S3V5T1"/>